<dbReference type="EMBL" id="CP064791">
    <property type="protein sequence ID" value="QSG16185.1"/>
    <property type="molecule type" value="Genomic_DNA"/>
</dbReference>
<protein>
    <recommendedName>
        <fullName evidence="3">Thioredoxin</fullName>
    </recommendedName>
</protein>
<dbReference type="Pfam" id="PF13192">
    <property type="entry name" value="Thioredoxin_3"/>
    <property type="match status" value="1"/>
</dbReference>
<evidence type="ECO:0000256" key="4">
    <source>
        <dbReference type="PIRSR" id="PIRSR037031-50"/>
    </source>
</evidence>
<evidence type="ECO:0000313" key="7">
    <source>
        <dbReference type="EMBL" id="QSG16185.1"/>
    </source>
</evidence>
<dbReference type="PIRSF" id="PIRSF037031">
    <property type="entry name" value="Redox_disulphide_2"/>
    <property type="match status" value="1"/>
</dbReference>
<evidence type="ECO:0000256" key="5">
    <source>
        <dbReference type="PIRSR" id="PIRSR037031-51"/>
    </source>
</evidence>
<feature type="domain" description="Thioredoxin-like fold" evidence="6">
    <location>
        <begin position="1"/>
        <end position="77"/>
    </location>
</feature>
<dbReference type="GeneID" id="68859308"/>
<accession>A0A897NX86</accession>
<evidence type="ECO:0000313" key="8">
    <source>
        <dbReference type="Proteomes" id="UP000663292"/>
    </source>
</evidence>
<sequence>MKIEVIGPGCARCKKTAQNVNKALEQLDGSADATVEKVEAQMEIIDRGVMHTPAVAVDGDIAVEGDIPDVDQLVDLFETA</sequence>
<evidence type="ECO:0000256" key="2">
    <source>
        <dbReference type="ARBA" id="ARBA00022982"/>
    </source>
</evidence>
<reference evidence="7 8" key="1">
    <citation type="submission" date="2020-11" db="EMBL/GenBank/DDBJ databases">
        <title>Carbohydrate-dependent, anaerobic sulfur respiration: A novel catabolism in halophilic archaea.</title>
        <authorList>
            <person name="Sorokin D.Y."/>
            <person name="Messina E."/>
            <person name="Smedile F."/>
            <person name="La Cono V."/>
            <person name="Hallsworth J.E."/>
            <person name="Yakimov M.M."/>
        </authorList>
    </citation>
    <scope>NUCLEOTIDE SEQUENCE [LARGE SCALE GENOMIC DNA]</scope>
    <source>
        <strain evidence="7 8">HSR-Est</strain>
    </source>
</reference>
<evidence type="ECO:0000256" key="3">
    <source>
        <dbReference type="PIRNR" id="PIRNR037031"/>
    </source>
</evidence>
<keyword evidence="8" id="KW-1185">Reference proteome</keyword>
<dbReference type="NCBIfam" id="TIGR00412">
    <property type="entry name" value="redox_disulf_2"/>
    <property type="match status" value="1"/>
</dbReference>
<keyword evidence="5" id="KW-1015">Disulfide bond</keyword>
<keyword evidence="7" id="KW-0413">Isomerase</keyword>
<gene>
    <name evidence="7" type="primary">trxA7</name>
    <name evidence="7" type="ORF">HSEST_2676</name>
</gene>
<keyword evidence="2 3" id="KW-0249">Electron transport</keyword>
<dbReference type="PANTHER" id="PTHR36450">
    <property type="entry name" value="THIOREDOXIN"/>
    <property type="match status" value="1"/>
</dbReference>
<dbReference type="RefSeq" id="WP_229121451.1">
    <property type="nucleotide sequence ID" value="NZ_CP064791.1"/>
</dbReference>
<feature type="disulfide bond" description="Redox-active" evidence="5">
    <location>
        <begin position="10"/>
        <end position="13"/>
    </location>
</feature>
<dbReference type="Proteomes" id="UP000663292">
    <property type="component" value="Chromosome"/>
</dbReference>
<dbReference type="InterPro" id="IPR005243">
    <property type="entry name" value="THIRX-like_proc"/>
</dbReference>
<dbReference type="InterPro" id="IPR036249">
    <property type="entry name" value="Thioredoxin-like_sf"/>
</dbReference>
<dbReference type="InterPro" id="IPR012336">
    <property type="entry name" value="Thioredoxin-like_fold"/>
</dbReference>
<organism evidence="7 8">
    <name type="scientific">Halapricum desulfuricans</name>
    <dbReference type="NCBI Taxonomy" id="2841257"/>
    <lineage>
        <taxon>Archaea</taxon>
        <taxon>Methanobacteriati</taxon>
        <taxon>Methanobacteriota</taxon>
        <taxon>Stenosarchaea group</taxon>
        <taxon>Halobacteria</taxon>
        <taxon>Halobacteriales</taxon>
        <taxon>Haloarculaceae</taxon>
        <taxon>Halapricum</taxon>
    </lineage>
</organism>
<dbReference type="GO" id="GO:0016853">
    <property type="term" value="F:isomerase activity"/>
    <property type="evidence" value="ECO:0007669"/>
    <property type="project" value="UniProtKB-KW"/>
</dbReference>
<dbReference type="AlphaFoldDB" id="A0A897NX86"/>
<comment type="function">
    <text evidence="3">Does not function as a glutathione-disulfide oxidoreductase in the presence of glutathione and glutathione reductase. Has low thioredoxin activity in vitro.</text>
</comment>
<keyword evidence="3" id="KW-0813">Transport</keyword>
<dbReference type="SUPFAM" id="SSF52833">
    <property type="entry name" value="Thioredoxin-like"/>
    <property type="match status" value="1"/>
</dbReference>
<dbReference type="Gene3D" id="3.40.30.10">
    <property type="entry name" value="Glutaredoxin"/>
    <property type="match status" value="1"/>
</dbReference>
<evidence type="ECO:0000256" key="1">
    <source>
        <dbReference type="ARBA" id="ARBA00007787"/>
    </source>
</evidence>
<keyword evidence="3 5" id="KW-0676">Redox-active center</keyword>
<name>A0A897NX86_9EURY</name>
<dbReference type="PANTHER" id="PTHR36450:SF1">
    <property type="entry name" value="THIOREDOXIN"/>
    <property type="match status" value="1"/>
</dbReference>
<comment type="similarity">
    <text evidence="1 3">Belongs to the glutaredoxin family.</text>
</comment>
<evidence type="ECO:0000259" key="6">
    <source>
        <dbReference type="Pfam" id="PF13192"/>
    </source>
</evidence>
<proteinExistence type="inferred from homology"/>
<feature type="active site" description="Nucleophile" evidence="4">
    <location>
        <position position="13"/>
    </location>
</feature>
<feature type="active site" description="Nucleophile" evidence="4">
    <location>
        <position position="10"/>
    </location>
</feature>